<accession>A0A4R5CSC1</accession>
<evidence type="ECO:0000313" key="2">
    <source>
        <dbReference type="EMBL" id="TDE02437.1"/>
    </source>
</evidence>
<protein>
    <recommendedName>
        <fullName evidence="4">Ribbon-helix-helix protein, CopG family</fullName>
    </recommendedName>
</protein>
<dbReference type="SUPFAM" id="SSF47598">
    <property type="entry name" value="Ribbon-helix-helix"/>
    <property type="match status" value="1"/>
</dbReference>
<dbReference type="InterPro" id="IPR010985">
    <property type="entry name" value="Ribbon_hlx_hlx"/>
</dbReference>
<reference evidence="2 3" key="1">
    <citation type="submission" date="2019-03" db="EMBL/GenBank/DDBJ databases">
        <title>Draft genome sequences of novel Actinobacteria.</title>
        <authorList>
            <person name="Sahin N."/>
            <person name="Ay H."/>
            <person name="Saygin H."/>
        </authorList>
    </citation>
    <scope>NUCLEOTIDE SEQUENCE [LARGE SCALE GENOMIC DNA]</scope>
    <source>
        <strain evidence="2 3">5K138</strain>
    </source>
</reference>
<dbReference type="EMBL" id="SMKZ01000036">
    <property type="protein sequence ID" value="TDE02437.1"/>
    <property type="molecule type" value="Genomic_DNA"/>
</dbReference>
<dbReference type="OrthoDB" id="3695326at2"/>
<keyword evidence="3" id="KW-1185">Reference proteome</keyword>
<dbReference type="Proteomes" id="UP000294739">
    <property type="component" value="Unassembled WGS sequence"/>
</dbReference>
<proteinExistence type="predicted"/>
<dbReference type="InParanoid" id="A0A4R5CSC1"/>
<name>A0A4R5CSC1_9ACTN</name>
<gene>
    <name evidence="2" type="ORF">E1269_21835</name>
</gene>
<comment type="caution">
    <text evidence="2">The sequence shown here is derived from an EMBL/GenBank/DDBJ whole genome shotgun (WGS) entry which is preliminary data.</text>
</comment>
<feature type="region of interest" description="Disordered" evidence="1">
    <location>
        <begin position="56"/>
        <end position="77"/>
    </location>
</feature>
<sequence length="77" mass="8875">MTNLTLKIDDDLLRLARIRALERGTSVNAVIRQRLEEFVGDDPRAESLRRFVDLASTSHSGSGEDGRTWRRDDLYDR</sequence>
<evidence type="ECO:0000256" key="1">
    <source>
        <dbReference type="SAM" id="MobiDB-lite"/>
    </source>
</evidence>
<organism evidence="2 3">
    <name type="scientific">Jiangella asiatica</name>
    <dbReference type="NCBI Taxonomy" id="2530372"/>
    <lineage>
        <taxon>Bacteria</taxon>
        <taxon>Bacillati</taxon>
        <taxon>Actinomycetota</taxon>
        <taxon>Actinomycetes</taxon>
        <taxon>Jiangellales</taxon>
        <taxon>Jiangellaceae</taxon>
        <taxon>Jiangella</taxon>
    </lineage>
</organism>
<feature type="compositionally biased region" description="Basic and acidic residues" evidence="1">
    <location>
        <begin position="62"/>
        <end position="77"/>
    </location>
</feature>
<dbReference type="AlphaFoldDB" id="A0A4R5CSC1"/>
<evidence type="ECO:0008006" key="4">
    <source>
        <dbReference type="Google" id="ProtNLM"/>
    </source>
</evidence>
<evidence type="ECO:0000313" key="3">
    <source>
        <dbReference type="Proteomes" id="UP000294739"/>
    </source>
</evidence>
<dbReference type="GO" id="GO:0006355">
    <property type="term" value="P:regulation of DNA-templated transcription"/>
    <property type="evidence" value="ECO:0007669"/>
    <property type="project" value="InterPro"/>
</dbReference>
<dbReference type="RefSeq" id="WP_131898479.1">
    <property type="nucleotide sequence ID" value="NZ_SMKZ01000036.1"/>
</dbReference>